<gene>
    <name evidence="2" type="ORF">SAMN02745664_1021</name>
</gene>
<dbReference type="Proteomes" id="UP000187495">
    <property type="component" value="Unassembled WGS sequence"/>
</dbReference>
<dbReference type="PROSITE" id="PS51301">
    <property type="entry name" value="KILA_N"/>
    <property type="match status" value="1"/>
</dbReference>
<organism evidence="2 3">
    <name type="scientific">Moraxella cuniculi DSM 21768</name>
    <dbReference type="NCBI Taxonomy" id="1122245"/>
    <lineage>
        <taxon>Bacteria</taxon>
        <taxon>Pseudomonadati</taxon>
        <taxon>Pseudomonadota</taxon>
        <taxon>Gammaproteobacteria</taxon>
        <taxon>Moraxellales</taxon>
        <taxon>Moraxellaceae</taxon>
        <taxon>Moraxella</taxon>
    </lineage>
</organism>
<evidence type="ECO:0000313" key="3">
    <source>
        <dbReference type="Proteomes" id="UP000187495"/>
    </source>
</evidence>
<dbReference type="InterPro" id="IPR017880">
    <property type="entry name" value="KilA_N"/>
</dbReference>
<keyword evidence="3" id="KW-1185">Reference proteome</keyword>
<dbReference type="SMART" id="SM01252">
    <property type="entry name" value="KilA-N"/>
    <property type="match status" value="1"/>
</dbReference>
<dbReference type="RefSeq" id="WP_144295799.1">
    <property type="nucleotide sequence ID" value="NZ_FTNU01000002.1"/>
</dbReference>
<evidence type="ECO:0000313" key="2">
    <source>
        <dbReference type="EMBL" id="SIR77545.1"/>
    </source>
</evidence>
<dbReference type="STRING" id="34061.B0189_05730"/>
<name>A0A1N7DPB2_9GAMM</name>
<proteinExistence type="predicted"/>
<feature type="domain" description="KilA-N" evidence="1">
    <location>
        <begin position="1"/>
        <end position="99"/>
    </location>
</feature>
<reference evidence="3" key="1">
    <citation type="submission" date="2017-01" db="EMBL/GenBank/DDBJ databases">
        <authorList>
            <person name="Varghese N."/>
            <person name="Submissions S."/>
        </authorList>
    </citation>
    <scope>NUCLEOTIDE SEQUENCE [LARGE SCALE GENOMIC DNA]</scope>
    <source>
        <strain evidence="3">DSM 21768</strain>
    </source>
</reference>
<evidence type="ECO:0000259" key="1">
    <source>
        <dbReference type="PROSITE" id="PS51301"/>
    </source>
</evidence>
<protein>
    <submittedName>
        <fullName evidence="2">KilA-N domain-containing protein</fullName>
    </submittedName>
</protein>
<accession>A0A1N7DPB2</accession>
<dbReference type="Pfam" id="PF04383">
    <property type="entry name" value="KilA-N"/>
    <property type="match status" value="1"/>
</dbReference>
<dbReference type="AlphaFoldDB" id="A0A1N7DPB2"/>
<dbReference type="InterPro" id="IPR018004">
    <property type="entry name" value="KilA/APSES_HTH"/>
</dbReference>
<dbReference type="EMBL" id="FTNU01000002">
    <property type="protein sequence ID" value="SIR77545.1"/>
    <property type="molecule type" value="Genomic_DNA"/>
</dbReference>
<sequence length="149" mass="16478">MNALTINAQAISQLNGLYSLNDLHKASGNEKNHQPSNFMANKQTKELITEIESENTIAYHTINGGHNRGTYVCEELVYAYAMWISAKFNLMVIRAFKALNTGAIPCLPKTTPADRRLSATQIAQIRAAVKQVTSTGAVSYQYLYHAINT</sequence>
<feature type="non-terminal residue" evidence="2">
    <location>
        <position position="149"/>
    </location>
</feature>